<evidence type="ECO:0000313" key="3">
    <source>
        <dbReference type="Proteomes" id="UP000642748"/>
    </source>
</evidence>
<keyword evidence="3" id="KW-1185">Reference proteome</keyword>
<keyword evidence="1" id="KW-1133">Transmembrane helix</keyword>
<evidence type="ECO:0008006" key="4">
    <source>
        <dbReference type="Google" id="ProtNLM"/>
    </source>
</evidence>
<feature type="transmembrane region" description="Helical" evidence="1">
    <location>
        <begin position="54"/>
        <end position="82"/>
    </location>
</feature>
<proteinExistence type="predicted"/>
<name>A0A8J3VTQ7_9ACTN</name>
<evidence type="ECO:0000313" key="2">
    <source>
        <dbReference type="EMBL" id="GIH17788.1"/>
    </source>
</evidence>
<comment type="caution">
    <text evidence="2">The sequence shown here is derived from an EMBL/GenBank/DDBJ whole genome shotgun (WGS) entry which is preliminary data.</text>
</comment>
<keyword evidence="1" id="KW-0472">Membrane</keyword>
<keyword evidence="1" id="KW-0812">Transmembrane</keyword>
<accession>A0A8J3VTQ7</accession>
<organism evidence="2 3">
    <name type="scientific">Rugosimonospora africana</name>
    <dbReference type="NCBI Taxonomy" id="556532"/>
    <lineage>
        <taxon>Bacteria</taxon>
        <taxon>Bacillati</taxon>
        <taxon>Actinomycetota</taxon>
        <taxon>Actinomycetes</taxon>
        <taxon>Micromonosporales</taxon>
        <taxon>Micromonosporaceae</taxon>
        <taxon>Rugosimonospora</taxon>
    </lineage>
</organism>
<feature type="transmembrane region" description="Helical" evidence="1">
    <location>
        <begin position="27"/>
        <end position="47"/>
    </location>
</feature>
<dbReference type="Proteomes" id="UP000642748">
    <property type="component" value="Unassembled WGS sequence"/>
</dbReference>
<dbReference type="EMBL" id="BONZ01000057">
    <property type="protein sequence ID" value="GIH17788.1"/>
    <property type="molecule type" value="Genomic_DNA"/>
</dbReference>
<reference evidence="2" key="1">
    <citation type="submission" date="2021-01" db="EMBL/GenBank/DDBJ databases">
        <title>Whole genome shotgun sequence of Rugosimonospora africana NBRC 104875.</title>
        <authorList>
            <person name="Komaki H."/>
            <person name="Tamura T."/>
        </authorList>
    </citation>
    <scope>NUCLEOTIDE SEQUENCE</scope>
    <source>
        <strain evidence="2">NBRC 104875</strain>
    </source>
</reference>
<sequence length="164" mass="17526">MNRYEGPADTRVRLGHAGAFGRPVTRAIIAFVIVALFAAVLPGGLAVRDAHGGLVGLLTWTLLVVGLLVVVVGGVLLAVGWWGGRPAELTPDGVRLPGRRTVIPWSAVERCDVRAAGHRRLYAAWLTPPEAGGPGDMLWLGDVRQASVPEEDLLAMVRSWTERP</sequence>
<dbReference type="AlphaFoldDB" id="A0A8J3VTQ7"/>
<protein>
    <recommendedName>
        <fullName evidence="4">PH domain-containing protein</fullName>
    </recommendedName>
</protein>
<evidence type="ECO:0000256" key="1">
    <source>
        <dbReference type="SAM" id="Phobius"/>
    </source>
</evidence>
<gene>
    <name evidence="2" type="ORF">Raf01_59600</name>
</gene>